<name>A0A563VZG5_9CYAN</name>
<dbReference type="Proteomes" id="UP000320055">
    <property type="component" value="Unassembled WGS sequence"/>
</dbReference>
<proteinExistence type="predicted"/>
<evidence type="ECO:0000313" key="2">
    <source>
        <dbReference type="Proteomes" id="UP000320055"/>
    </source>
</evidence>
<dbReference type="EMBL" id="CAACVJ010000445">
    <property type="protein sequence ID" value="VEP16810.1"/>
    <property type="molecule type" value="Genomic_DNA"/>
</dbReference>
<organism evidence="1 2">
    <name type="scientific">Hyella patelloides LEGE 07179</name>
    <dbReference type="NCBI Taxonomy" id="945734"/>
    <lineage>
        <taxon>Bacteria</taxon>
        <taxon>Bacillati</taxon>
        <taxon>Cyanobacteriota</taxon>
        <taxon>Cyanophyceae</taxon>
        <taxon>Pleurocapsales</taxon>
        <taxon>Hyellaceae</taxon>
        <taxon>Hyella</taxon>
    </lineage>
</organism>
<gene>
    <name evidence="1" type="ORF">H1P_50015</name>
</gene>
<accession>A0A563VZG5</accession>
<protein>
    <submittedName>
        <fullName evidence="1">Uncharacterized protein</fullName>
    </submittedName>
</protein>
<reference evidence="1 2" key="1">
    <citation type="submission" date="2019-01" db="EMBL/GenBank/DDBJ databases">
        <authorList>
            <person name="Brito A."/>
        </authorList>
    </citation>
    <scope>NUCLEOTIDE SEQUENCE [LARGE SCALE GENOMIC DNA]</scope>
    <source>
        <strain evidence="1">1</strain>
    </source>
</reference>
<evidence type="ECO:0000313" key="1">
    <source>
        <dbReference type="EMBL" id="VEP16810.1"/>
    </source>
</evidence>
<sequence>MLISLWTIFAIGLHTVAIEPHPNENRYSTNKYEFYKQHHFK</sequence>
<keyword evidence="2" id="KW-1185">Reference proteome</keyword>
<dbReference type="AlphaFoldDB" id="A0A563VZG5"/>